<keyword evidence="2" id="KW-1185">Reference proteome</keyword>
<dbReference type="AlphaFoldDB" id="A0A561WKV0"/>
<evidence type="ECO:0000313" key="2">
    <source>
        <dbReference type="Proteomes" id="UP000320239"/>
    </source>
</evidence>
<name>A0A561WKV0_ACTTI</name>
<evidence type="ECO:0008006" key="3">
    <source>
        <dbReference type="Google" id="ProtNLM"/>
    </source>
</evidence>
<dbReference type="Proteomes" id="UP000320239">
    <property type="component" value="Unassembled WGS sequence"/>
</dbReference>
<gene>
    <name evidence="1" type="ORF">FHX34_1021040</name>
</gene>
<dbReference type="OrthoDB" id="3403810at2"/>
<dbReference type="RefSeq" id="WP_122977582.1">
    <property type="nucleotide sequence ID" value="NZ_BOMX01000070.1"/>
</dbReference>
<sequence>MTVSPDPSGITRMLADVTAALGSLQAPAADTPPAEHVPIEGAGAALDGAIVATAAMPGRVTSLVFRPTVMRMDSATLAEETMTAVNAALADLQARAAGAGRPSFEALSGQLREIQDSASRQFSAFTEALADAQQRIAERGGR</sequence>
<proteinExistence type="predicted"/>
<dbReference type="EMBL" id="VIWY01000002">
    <property type="protein sequence ID" value="TWG24484.1"/>
    <property type="molecule type" value="Genomic_DNA"/>
</dbReference>
<evidence type="ECO:0000313" key="1">
    <source>
        <dbReference type="EMBL" id="TWG24484.1"/>
    </source>
</evidence>
<organism evidence="1 2">
    <name type="scientific">Actinoplanes teichomyceticus</name>
    <dbReference type="NCBI Taxonomy" id="1867"/>
    <lineage>
        <taxon>Bacteria</taxon>
        <taxon>Bacillati</taxon>
        <taxon>Actinomycetota</taxon>
        <taxon>Actinomycetes</taxon>
        <taxon>Micromonosporales</taxon>
        <taxon>Micromonosporaceae</taxon>
        <taxon>Actinoplanes</taxon>
    </lineage>
</organism>
<protein>
    <recommendedName>
        <fullName evidence="3">YbaB/EbfC DNA-binding family protein</fullName>
    </recommendedName>
</protein>
<dbReference type="InterPro" id="IPR036894">
    <property type="entry name" value="YbaB-like_sf"/>
</dbReference>
<accession>A0A561WKV0</accession>
<dbReference type="Gene3D" id="3.30.1310.10">
    <property type="entry name" value="Nucleoid-associated protein YbaB-like domain"/>
    <property type="match status" value="1"/>
</dbReference>
<reference evidence="1 2" key="1">
    <citation type="submission" date="2019-06" db="EMBL/GenBank/DDBJ databases">
        <title>Sequencing the genomes of 1000 actinobacteria strains.</title>
        <authorList>
            <person name="Klenk H.-P."/>
        </authorList>
    </citation>
    <scope>NUCLEOTIDE SEQUENCE [LARGE SCALE GENOMIC DNA]</scope>
    <source>
        <strain evidence="1 2">DSM 43866</strain>
    </source>
</reference>
<comment type="caution">
    <text evidence="1">The sequence shown here is derived from an EMBL/GenBank/DDBJ whole genome shotgun (WGS) entry which is preliminary data.</text>
</comment>